<feature type="compositionally biased region" description="Basic and acidic residues" evidence="4">
    <location>
        <begin position="1248"/>
        <end position="1260"/>
    </location>
</feature>
<feature type="compositionally biased region" description="Polar residues" evidence="4">
    <location>
        <begin position="1037"/>
        <end position="1052"/>
    </location>
</feature>
<feature type="compositionally biased region" description="Basic residues" evidence="4">
    <location>
        <begin position="382"/>
        <end position="402"/>
    </location>
</feature>
<feature type="compositionally biased region" description="Basic residues" evidence="4">
    <location>
        <begin position="1502"/>
        <end position="1511"/>
    </location>
</feature>
<feature type="compositionally biased region" description="Basic and acidic residues" evidence="4">
    <location>
        <begin position="1384"/>
        <end position="1396"/>
    </location>
</feature>
<sequence>MPLKRFLQFPGRQREGRKGVLRGSALIGNSCSQSYVKGSRSIVVGSWYYKALYSSEGTSLEMGVQDRPQCYFDVEINREPVGRIVFQLFSDVCPKTCTNFLGLCTGEKGRGKTTGKKLCYKGSTFHRIVKNFMIQGGDFIEGNGRGGESIYGGYFEDENFVLKHDRAFLLSMANRGKDTNGSQFFITTKTAPHLDGVHVVFGLVISGFEVIKHIENLKTDAASRPYADVRVIDCGQLTKPANDVLERRKKISPHSWDSSSSSSTSESQSDTEEKQPPPRKRKRRTRYKHLNKRRKEGKRRGSSSKKPPASQTSLCEQENADDEKGKDLNVKREKPVVRPEEIPPVPENRFLLRRDMQIHKTEPAHLVVSAVLSDQKPAITKSGRKIKGRGTMRYHTPPRSRSRSQSQDDDGDEDEKSSETPPHWKEEMQRTKIYQPPSGEKWSKGDKLNDHYSSRWEGKNASPWSRSRSHDYCSDHSTERSSQNRRHKKEKRAKHRKKSKKQKHSKKLKIPKTKPKTDSTPHKTESSRSSSRKSKLSIKRERRSRSCTISSRRSSRRDWSGSDKIRRSSPLSRNSSSYSRSKSRSRSYSRSRSRSRTRARSLSRSRSRSISRSRKRTSSRSPRNTRSNENNKSQADPPRQNTQTNENVLPNAVSESVPALPMSDSPPPSRWKPGQKPWKPSYVNVQEIKAKTPALLAQSSYTVKNSKENSRSSSYHDRHRHSDSERSVYSSDRSYNYKRRSRTRSSRSRSYRRSYSRSRSRGRYSSRSRTPVKYHSRSSSYSRSNSYDSYNYKTRAKSNSRERGVKHNNAIQESSPEATFGDRYLDNRKELKGEKENHRLYSSEYSTDSEKSNVKKNKKHDAVSKKQNNKSHSQSEADSIKTSEPKQKKHNTGSFREDQKSKSGWDSDSDNSKKEPGVEDGSSEFQQLESGRTNEKTSPGVEDRSSEFQQLDSGRTDEKTSSRKAFLSSKWDSEDHSETEEKKINRGGSAYSSKEEGEASSESDSEGGNSKSSKMSTRLACLSPANSETDLKKTSKKQTSIAAESSVLSSGSEKVMPKKKAKRKRKHKKRSSTKAGSRRGKTKSKGKKSKKKKQKPKETFHWQPPLEFGEEEEEERPEENVTVKQVVKEGLLKVIGETAVKHKESKSNAVETHKTPKENIQSGAASQRAQEQSTKNEQESKQSPMNVRSPRRGESTEAESSEVDGKELAEEFPEKTEQSDDSMEICTPEQNSPERDYAKTTLQQGSPLKEHVLPTNRDTENALNTTIVEALKMEPHPMNSRASSNVLISNDSGDENDKAQNELQCLTIDPKWKPLKDLSNQQPVRSMNAVEVKSTDASDCAETKPQGLRIEIKSKSRVRPGSLFDEVRKTARLNQRQRNQESSSEERSPSIEDKSKSRSRTRSPSKSGSSQRTRSRTRSLSSSRSRTRSRSSTYSYRSRSYTRSCSRRRYSRGRSRTQSSTDRSYRRHSHSRTYSRSRSRSRSSDRRRRSRSVTYDSYYSRSRSRSSRRRRSDSYRRSRSYDRSSRSYRSYSRSDRSYSRRRSHS</sequence>
<dbReference type="SUPFAM" id="SSF50891">
    <property type="entry name" value="Cyclophilin-like"/>
    <property type="match status" value="1"/>
</dbReference>
<evidence type="ECO:0000313" key="7">
    <source>
        <dbReference type="Proteomes" id="UP001369086"/>
    </source>
</evidence>
<feature type="compositionally biased region" description="Basic and acidic residues" evidence="4">
    <location>
        <begin position="468"/>
        <end position="479"/>
    </location>
</feature>
<feature type="compositionally biased region" description="Low complexity" evidence="4">
    <location>
        <begin position="253"/>
        <end position="268"/>
    </location>
</feature>
<feature type="compositionally biased region" description="Basic residues" evidence="4">
    <location>
        <begin position="277"/>
        <end position="303"/>
    </location>
</feature>
<evidence type="ECO:0000256" key="2">
    <source>
        <dbReference type="ARBA" id="ARBA00023110"/>
    </source>
</evidence>
<keyword evidence="7" id="KW-1185">Reference proteome</keyword>
<feature type="compositionally biased region" description="Polar residues" evidence="4">
    <location>
        <begin position="1280"/>
        <end position="1291"/>
    </location>
</feature>
<feature type="compositionally biased region" description="Basic and acidic residues" evidence="4">
    <location>
        <begin position="441"/>
        <end position="458"/>
    </location>
</feature>
<dbReference type="InterPro" id="IPR002130">
    <property type="entry name" value="Cyclophilin-type_PPIase_dom"/>
</dbReference>
<feature type="region of interest" description="Disordered" evidence="4">
    <location>
        <begin position="1273"/>
        <end position="1545"/>
    </location>
</feature>
<feature type="compositionally biased region" description="Basic residues" evidence="4">
    <location>
        <begin position="530"/>
        <end position="545"/>
    </location>
</feature>
<keyword evidence="3" id="KW-0413">Isomerase</keyword>
<proteinExistence type="predicted"/>
<evidence type="ECO:0000256" key="1">
    <source>
        <dbReference type="ARBA" id="ARBA00013194"/>
    </source>
</evidence>
<feature type="domain" description="PPIase cyclophilin-type" evidence="5">
    <location>
        <begin position="71"/>
        <end position="236"/>
    </location>
</feature>
<feature type="compositionally biased region" description="Basic and acidic residues" evidence="4">
    <location>
        <begin position="1512"/>
        <end position="1525"/>
    </location>
</feature>
<feature type="compositionally biased region" description="Basic residues" evidence="4">
    <location>
        <begin position="581"/>
        <end position="618"/>
    </location>
</feature>
<dbReference type="EMBL" id="JAHFZB010000003">
    <property type="protein sequence ID" value="KAK6492185.1"/>
    <property type="molecule type" value="Genomic_DNA"/>
</dbReference>
<feature type="region of interest" description="Disordered" evidence="4">
    <location>
        <begin position="375"/>
        <end position="1261"/>
    </location>
</feature>
<evidence type="ECO:0000259" key="5">
    <source>
        <dbReference type="PROSITE" id="PS50072"/>
    </source>
</evidence>
<evidence type="ECO:0000256" key="4">
    <source>
        <dbReference type="SAM" id="MobiDB-lite"/>
    </source>
</evidence>
<feature type="compositionally biased region" description="Basic and acidic residues" evidence="4">
    <location>
        <begin position="322"/>
        <end position="341"/>
    </location>
</feature>
<feature type="compositionally biased region" description="Basic and acidic residues" evidence="4">
    <location>
        <begin position="971"/>
        <end position="984"/>
    </location>
</feature>
<feature type="compositionally biased region" description="Basic and acidic residues" evidence="4">
    <location>
        <begin position="823"/>
        <end position="841"/>
    </location>
</feature>
<feature type="compositionally biased region" description="Basic residues" evidence="4">
    <location>
        <begin position="1057"/>
        <end position="1095"/>
    </location>
</feature>
<feature type="compositionally biased region" description="Basic and acidic residues" evidence="4">
    <location>
        <begin position="556"/>
        <end position="566"/>
    </location>
</feature>
<organism evidence="6 7">
    <name type="scientific">Huso huso</name>
    <name type="common">Beluga</name>
    <name type="synonym">Acipenser huso</name>
    <dbReference type="NCBI Taxonomy" id="61971"/>
    <lineage>
        <taxon>Eukaryota</taxon>
        <taxon>Metazoa</taxon>
        <taxon>Chordata</taxon>
        <taxon>Craniata</taxon>
        <taxon>Vertebrata</taxon>
        <taxon>Euteleostomi</taxon>
        <taxon>Actinopterygii</taxon>
        <taxon>Chondrostei</taxon>
        <taxon>Acipenseriformes</taxon>
        <taxon>Acipenseridae</taxon>
        <taxon>Huso</taxon>
    </lineage>
</organism>
<feature type="compositionally biased region" description="Basic residues" evidence="4">
    <location>
        <begin position="483"/>
        <end position="514"/>
    </location>
</feature>
<dbReference type="PROSITE" id="PS00170">
    <property type="entry name" value="CSA_PPIASE_1"/>
    <property type="match status" value="1"/>
</dbReference>
<feature type="compositionally biased region" description="Low complexity" evidence="4">
    <location>
        <begin position="568"/>
        <end position="580"/>
    </location>
</feature>
<feature type="compositionally biased region" description="Basic and acidic residues" evidence="4">
    <location>
        <begin position="895"/>
        <end position="917"/>
    </location>
</feature>
<evidence type="ECO:0000256" key="3">
    <source>
        <dbReference type="ARBA" id="ARBA00023235"/>
    </source>
</evidence>
<dbReference type="Pfam" id="PF00160">
    <property type="entry name" value="Pro_isomerase"/>
    <property type="match status" value="1"/>
</dbReference>
<gene>
    <name evidence="6" type="ORF">HHUSO_G4465</name>
</gene>
<dbReference type="PROSITE" id="PS50072">
    <property type="entry name" value="CSA_PPIASE_2"/>
    <property type="match status" value="1"/>
</dbReference>
<feature type="compositionally biased region" description="Basic and acidic residues" evidence="4">
    <location>
        <begin position="1118"/>
        <end position="1131"/>
    </location>
</feature>
<dbReference type="PRINTS" id="PR00153">
    <property type="entry name" value="CSAPPISMRASE"/>
</dbReference>
<accession>A0ABR1A525</accession>
<feature type="compositionally biased region" description="Low complexity" evidence="4">
    <location>
        <begin position="1492"/>
        <end position="1501"/>
    </location>
</feature>
<feature type="compositionally biased region" description="Basic residues" evidence="4">
    <location>
        <begin position="1465"/>
        <end position="1491"/>
    </location>
</feature>
<feature type="compositionally biased region" description="Polar residues" evidence="4">
    <location>
        <begin position="628"/>
        <end position="648"/>
    </location>
</feature>
<dbReference type="Proteomes" id="UP001369086">
    <property type="component" value="Unassembled WGS sequence"/>
</dbReference>
<feature type="compositionally biased region" description="Basic and acidic residues" evidence="4">
    <location>
        <begin position="873"/>
        <end position="886"/>
    </location>
</feature>
<protein>
    <recommendedName>
        <fullName evidence="1">peptidylprolyl isomerase</fullName>
        <ecNumber evidence="1">5.2.1.8</ecNumber>
    </recommendedName>
</protein>
<feature type="region of interest" description="Disordered" evidence="4">
    <location>
        <begin position="244"/>
        <end position="342"/>
    </location>
</feature>
<feature type="compositionally biased region" description="Low complexity" evidence="4">
    <location>
        <begin position="777"/>
        <end position="792"/>
    </location>
</feature>
<name>A0ABR1A525_HUSHU</name>
<evidence type="ECO:0000313" key="6">
    <source>
        <dbReference type="EMBL" id="KAK6492185.1"/>
    </source>
</evidence>
<dbReference type="Gene3D" id="2.40.100.10">
    <property type="entry name" value="Cyclophilin-like"/>
    <property type="match status" value="1"/>
</dbReference>
<feature type="compositionally biased region" description="Basic and acidic residues" evidence="4">
    <location>
        <begin position="705"/>
        <end position="726"/>
    </location>
</feature>
<feature type="compositionally biased region" description="Acidic residues" evidence="4">
    <location>
        <begin position="407"/>
        <end position="416"/>
    </location>
</feature>
<feature type="compositionally biased region" description="Basic residues" evidence="4">
    <location>
        <begin position="1445"/>
        <end position="1455"/>
    </location>
</feature>
<feature type="compositionally biased region" description="Basic and acidic residues" evidence="4">
    <location>
        <begin position="1203"/>
        <end position="1218"/>
    </location>
</feature>
<feature type="compositionally biased region" description="Basic and acidic residues" evidence="4">
    <location>
        <begin position="515"/>
        <end position="526"/>
    </location>
</feature>
<comment type="caution">
    <text evidence="6">The sequence shown here is derived from an EMBL/GenBank/DDBJ whole genome shotgun (WGS) entry which is preliminary data.</text>
</comment>
<dbReference type="PANTHER" id="PTHR11071:SF257">
    <property type="entry name" value="NK-TUMOR RECOGNITION PROTEIN"/>
    <property type="match status" value="1"/>
</dbReference>
<feature type="compositionally biased region" description="Basic and acidic residues" evidence="4">
    <location>
        <begin position="1139"/>
        <end position="1157"/>
    </location>
</feature>
<feature type="compositionally biased region" description="Basic residues" evidence="4">
    <location>
        <begin position="736"/>
        <end position="776"/>
    </location>
</feature>
<dbReference type="InterPro" id="IPR020892">
    <property type="entry name" value="Cyclophilin-type_PPIase_CS"/>
</dbReference>
<dbReference type="InterPro" id="IPR029000">
    <property type="entry name" value="Cyclophilin-like_dom_sf"/>
</dbReference>
<keyword evidence="2" id="KW-0697">Rotamase</keyword>
<feature type="compositionally biased region" description="Polar residues" evidence="4">
    <location>
        <begin position="1158"/>
        <end position="1173"/>
    </location>
</feature>
<dbReference type="EC" id="5.2.1.8" evidence="1"/>
<reference evidence="6 7" key="1">
    <citation type="submission" date="2021-05" db="EMBL/GenBank/DDBJ databases">
        <authorList>
            <person name="Zahm M."/>
            <person name="Klopp C."/>
            <person name="Cabau C."/>
            <person name="Kuhl H."/>
            <person name="Suciu R."/>
            <person name="Ciorpac M."/>
            <person name="Holostenco D."/>
            <person name="Gessner J."/>
            <person name="Wuertz S."/>
            <person name="Hohne C."/>
            <person name="Stock M."/>
            <person name="Gislard M."/>
            <person name="Lluch J."/>
            <person name="Milhes M."/>
            <person name="Lampietro C."/>
            <person name="Lopez Roques C."/>
            <person name="Donnadieu C."/>
            <person name="Du K."/>
            <person name="Schartl M."/>
            <person name="Guiguen Y."/>
        </authorList>
    </citation>
    <scope>NUCLEOTIDE SEQUENCE [LARGE SCALE GENOMIC DNA]</scope>
    <source>
        <strain evidence="6">Hh-F2</strain>
        <tissue evidence="6">Blood</tissue>
    </source>
</reference>
<dbReference type="PANTHER" id="PTHR11071">
    <property type="entry name" value="PEPTIDYL-PROLYL CIS-TRANS ISOMERASE"/>
    <property type="match status" value="1"/>
</dbReference>
<feature type="compositionally biased region" description="Low complexity" evidence="4">
    <location>
        <begin position="1404"/>
        <end position="1444"/>
    </location>
</feature>
<feature type="compositionally biased region" description="Acidic residues" evidence="4">
    <location>
        <begin position="1108"/>
        <end position="1117"/>
    </location>
</feature>